<feature type="domain" description="ORC5 lid" evidence="10">
    <location>
        <begin position="216"/>
        <end position="273"/>
    </location>
</feature>
<dbReference type="InterPro" id="IPR047088">
    <property type="entry name" value="ORC5_C"/>
</dbReference>
<feature type="domain" description="Orc1-like AAA ATPase" evidence="8">
    <location>
        <begin position="15"/>
        <end position="152"/>
    </location>
</feature>
<feature type="domain" description="Origin recognition complex subunit 5 C-terminal" evidence="9">
    <location>
        <begin position="300"/>
        <end position="433"/>
    </location>
</feature>
<dbReference type="Pfam" id="PF21639">
    <property type="entry name" value="ORC5_lid"/>
    <property type="match status" value="1"/>
</dbReference>
<keyword evidence="5" id="KW-0067">ATP-binding</keyword>
<dbReference type="SUPFAM" id="SSF52540">
    <property type="entry name" value="P-loop containing nucleoside triphosphate hydrolases"/>
    <property type="match status" value="1"/>
</dbReference>
<dbReference type="Pfam" id="PF13191">
    <property type="entry name" value="AAA_16"/>
    <property type="match status" value="1"/>
</dbReference>
<keyword evidence="6" id="KW-0539">Nucleus</keyword>
<dbReference type="AlphaFoldDB" id="A0A9P0L5J9"/>
<dbReference type="InterPro" id="IPR020796">
    <property type="entry name" value="ORC5"/>
</dbReference>
<evidence type="ECO:0000256" key="6">
    <source>
        <dbReference type="ARBA" id="ARBA00023242"/>
    </source>
</evidence>
<comment type="similarity">
    <text evidence="2">Belongs to the ORC5 family.</text>
</comment>
<dbReference type="GO" id="GO:0006270">
    <property type="term" value="P:DNA replication initiation"/>
    <property type="evidence" value="ECO:0007669"/>
    <property type="project" value="TreeGrafter"/>
</dbReference>
<accession>A0A9P0L5J9</accession>
<evidence type="ECO:0000313" key="12">
    <source>
        <dbReference type="Proteomes" id="UP001152888"/>
    </source>
</evidence>
<protein>
    <recommendedName>
        <fullName evidence="7">Origin recognition complex subunit 5</fullName>
    </recommendedName>
</protein>
<dbReference type="PANTHER" id="PTHR12705:SF0">
    <property type="entry name" value="ORIGIN RECOGNITION COMPLEX SUBUNIT 5"/>
    <property type="match status" value="1"/>
</dbReference>
<dbReference type="EMBL" id="CAKOFQ010007052">
    <property type="protein sequence ID" value="CAH1988845.1"/>
    <property type="molecule type" value="Genomic_DNA"/>
</dbReference>
<evidence type="ECO:0000259" key="8">
    <source>
        <dbReference type="Pfam" id="PF13191"/>
    </source>
</evidence>
<keyword evidence="3" id="KW-0235">DNA replication</keyword>
<evidence type="ECO:0000256" key="7">
    <source>
        <dbReference type="ARBA" id="ARBA00069657"/>
    </source>
</evidence>
<dbReference type="GO" id="GO:0005524">
    <property type="term" value="F:ATP binding"/>
    <property type="evidence" value="ECO:0007669"/>
    <property type="project" value="UniProtKB-KW"/>
</dbReference>
<dbReference type="Proteomes" id="UP001152888">
    <property type="component" value="Unassembled WGS sequence"/>
</dbReference>
<evidence type="ECO:0000256" key="3">
    <source>
        <dbReference type="ARBA" id="ARBA00022705"/>
    </source>
</evidence>
<evidence type="ECO:0000256" key="5">
    <source>
        <dbReference type="ARBA" id="ARBA00022840"/>
    </source>
</evidence>
<dbReference type="InterPro" id="IPR048866">
    <property type="entry name" value="ORC5_lid"/>
</dbReference>
<dbReference type="FunFam" id="3.40.50.300:FF:000673">
    <property type="entry name" value="Origin recognition complex subunit 5"/>
    <property type="match status" value="1"/>
</dbReference>
<comment type="subcellular location">
    <subcellularLocation>
        <location evidence="1">Nucleus</location>
    </subcellularLocation>
</comment>
<dbReference type="InterPro" id="IPR041664">
    <property type="entry name" value="AAA_16"/>
</dbReference>
<evidence type="ECO:0000256" key="4">
    <source>
        <dbReference type="ARBA" id="ARBA00022741"/>
    </source>
</evidence>
<keyword evidence="4" id="KW-0547">Nucleotide-binding</keyword>
<keyword evidence="12" id="KW-1185">Reference proteome</keyword>
<comment type="caution">
    <text evidence="11">The sequence shown here is derived from an EMBL/GenBank/DDBJ whole genome shotgun (WGS) entry which is preliminary data.</text>
</comment>
<evidence type="ECO:0000259" key="10">
    <source>
        <dbReference type="Pfam" id="PF21639"/>
    </source>
</evidence>
<proteinExistence type="inferred from homology"/>
<evidence type="ECO:0000313" key="11">
    <source>
        <dbReference type="EMBL" id="CAH1988845.1"/>
    </source>
</evidence>
<dbReference type="Gene3D" id="3.40.50.300">
    <property type="entry name" value="P-loop containing nucleotide triphosphate hydrolases"/>
    <property type="match status" value="1"/>
</dbReference>
<gene>
    <name evidence="11" type="ORF">ACAOBT_LOCUS18700</name>
</gene>
<evidence type="ECO:0000256" key="2">
    <source>
        <dbReference type="ARBA" id="ARBA00006269"/>
    </source>
</evidence>
<dbReference type="GO" id="GO:0003688">
    <property type="term" value="F:DNA replication origin binding"/>
    <property type="evidence" value="ECO:0007669"/>
    <property type="project" value="TreeGrafter"/>
</dbReference>
<dbReference type="PANTHER" id="PTHR12705">
    <property type="entry name" value="ORIGIN RECOGNITION COMPLEX SUBUNIT 5"/>
    <property type="match status" value="1"/>
</dbReference>
<sequence>MMTPDPVIEFLKQSLPCRDSQIDQLYNLLAHKDHLTPPCIYVYGGASTGKTTLVTSMLQKLEIKHAIVNLVECYTSKILFESILNKLSDHKLDPTNPVPYARCDNLIDFISHLQAIEGLDRSVIVLDKAEELRNMEVNLLPGILRIRELTNLKITIILISDIVFEKYYNKSTNIEPLKVYFPQYNKDDLLEILTLDLDYVRKLAEETSVDFDVEFYKNYLNLFLSVFYRACRDLCELRHMSRSNFMKYIQPVVQKQCSVTDSMSLWRNISPILKNSLEVLYLRVDVTSEQMKSAAHSLELPYYAKYLLVAAYLASYNSAKDDKKLFVRDAGRKSRSVRDVKTKSKVSEQLNTQLGPKPFTFDRLLAIFYAILEEKVGFNNNLLAQVSSLVELRLLSTIGDGTSLDGQKYKCNVSFDFVHSIAKTIGFNIRKYLSDFSHL</sequence>
<dbReference type="InterPro" id="IPR027417">
    <property type="entry name" value="P-loop_NTPase"/>
</dbReference>
<dbReference type="GO" id="GO:0005664">
    <property type="term" value="C:nuclear origin of replication recognition complex"/>
    <property type="evidence" value="ECO:0007669"/>
    <property type="project" value="TreeGrafter"/>
</dbReference>
<name>A0A9P0L5J9_ACAOB</name>
<dbReference type="Pfam" id="PF14630">
    <property type="entry name" value="ORC5_C"/>
    <property type="match status" value="1"/>
</dbReference>
<organism evidence="11 12">
    <name type="scientific">Acanthoscelides obtectus</name>
    <name type="common">Bean weevil</name>
    <name type="synonym">Bruchus obtectus</name>
    <dbReference type="NCBI Taxonomy" id="200917"/>
    <lineage>
        <taxon>Eukaryota</taxon>
        <taxon>Metazoa</taxon>
        <taxon>Ecdysozoa</taxon>
        <taxon>Arthropoda</taxon>
        <taxon>Hexapoda</taxon>
        <taxon>Insecta</taxon>
        <taxon>Pterygota</taxon>
        <taxon>Neoptera</taxon>
        <taxon>Endopterygota</taxon>
        <taxon>Coleoptera</taxon>
        <taxon>Polyphaga</taxon>
        <taxon>Cucujiformia</taxon>
        <taxon>Chrysomeloidea</taxon>
        <taxon>Chrysomelidae</taxon>
        <taxon>Bruchinae</taxon>
        <taxon>Bruchini</taxon>
        <taxon>Acanthoscelides</taxon>
    </lineage>
</organism>
<reference evidence="11" key="1">
    <citation type="submission" date="2022-03" db="EMBL/GenBank/DDBJ databases">
        <authorList>
            <person name="Sayadi A."/>
        </authorList>
    </citation>
    <scope>NUCLEOTIDE SEQUENCE</scope>
</reference>
<dbReference type="OrthoDB" id="365981at2759"/>
<evidence type="ECO:0000259" key="9">
    <source>
        <dbReference type="Pfam" id="PF14630"/>
    </source>
</evidence>
<evidence type="ECO:0000256" key="1">
    <source>
        <dbReference type="ARBA" id="ARBA00004123"/>
    </source>
</evidence>